<dbReference type="EMBL" id="HBFH01000388">
    <property type="protein sequence ID" value="CAD8730587.1"/>
    <property type="molecule type" value="Transcribed_RNA"/>
</dbReference>
<organism evidence="8">
    <name type="scientific">Chrysocystis fragilis</name>
    <dbReference type="NCBI Taxonomy" id="1411660"/>
    <lineage>
        <taxon>Eukaryota</taxon>
        <taxon>Sar</taxon>
        <taxon>Stramenopiles</taxon>
        <taxon>Ochrophyta</taxon>
        <taxon>Pelagophyceae</taxon>
        <taxon>Sarcinochrysidales</taxon>
        <taxon>Chrysocystaceae</taxon>
        <taxon>Chrysocystis</taxon>
    </lineage>
</organism>
<reference evidence="8" key="1">
    <citation type="submission" date="2021-01" db="EMBL/GenBank/DDBJ databases">
        <authorList>
            <person name="Corre E."/>
            <person name="Pelletier E."/>
            <person name="Niang G."/>
            <person name="Scheremetjew M."/>
            <person name="Finn R."/>
            <person name="Kale V."/>
            <person name="Holt S."/>
            <person name="Cochrane G."/>
            <person name="Meng A."/>
            <person name="Brown T."/>
            <person name="Cohen L."/>
        </authorList>
    </citation>
    <scope>NUCLEOTIDE SEQUENCE</scope>
    <source>
        <strain evidence="8">CCMP3189</strain>
    </source>
</reference>
<accession>A0A7S0TAI9</accession>
<feature type="short sequence motif" description="GXGXXG" evidence="5">
    <location>
        <begin position="211"/>
        <end position="216"/>
    </location>
</feature>
<evidence type="ECO:0000259" key="7">
    <source>
        <dbReference type="PROSITE" id="PS51635"/>
    </source>
</evidence>
<feature type="short sequence motif" description="GXSXG" evidence="5">
    <location>
        <begin position="238"/>
        <end position="242"/>
    </location>
</feature>
<feature type="active site" description="Nucleophile" evidence="5">
    <location>
        <position position="240"/>
    </location>
</feature>
<dbReference type="Pfam" id="PF11815">
    <property type="entry name" value="DUF3336"/>
    <property type="match status" value="1"/>
</dbReference>
<keyword evidence="6" id="KW-0472">Membrane</keyword>
<feature type="domain" description="PNPLA" evidence="7">
    <location>
        <begin position="207"/>
        <end position="407"/>
    </location>
</feature>
<evidence type="ECO:0000256" key="3">
    <source>
        <dbReference type="ARBA" id="ARBA00022963"/>
    </source>
</evidence>
<gene>
    <name evidence="8" type="ORF">CFRA1165_LOCUS276</name>
</gene>
<dbReference type="SUPFAM" id="SSF52151">
    <property type="entry name" value="FabD/lysophospholipase-like"/>
    <property type="match status" value="1"/>
</dbReference>
<dbReference type="InterPro" id="IPR002641">
    <property type="entry name" value="PNPLA_dom"/>
</dbReference>
<feature type="transmembrane region" description="Helical" evidence="6">
    <location>
        <begin position="12"/>
        <end position="35"/>
    </location>
</feature>
<comment type="caution">
    <text evidence="5">Lacks conserved residue(s) required for the propagation of feature annotation.</text>
</comment>
<name>A0A7S0TAI9_9STRA</name>
<dbReference type="InterPro" id="IPR016035">
    <property type="entry name" value="Acyl_Trfase/lysoPLipase"/>
</dbReference>
<evidence type="ECO:0000256" key="1">
    <source>
        <dbReference type="ARBA" id="ARBA00006104"/>
    </source>
</evidence>
<dbReference type="Pfam" id="PF01734">
    <property type="entry name" value="Patatin"/>
    <property type="match status" value="1"/>
</dbReference>
<keyword evidence="4 5" id="KW-0443">Lipid metabolism</keyword>
<evidence type="ECO:0000256" key="5">
    <source>
        <dbReference type="PROSITE-ProRule" id="PRU01161"/>
    </source>
</evidence>
<dbReference type="InterPro" id="IPR050301">
    <property type="entry name" value="NTE"/>
</dbReference>
<dbReference type="PANTHER" id="PTHR14226:SF66">
    <property type="entry name" value="TRIACYLGLYCEROL LIPASE PTL2"/>
    <property type="match status" value="1"/>
</dbReference>
<proteinExistence type="inferred from homology"/>
<feature type="active site" description="Proton acceptor" evidence="5">
    <location>
        <position position="394"/>
    </location>
</feature>
<dbReference type="AlphaFoldDB" id="A0A7S0TAI9"/>
<sequence>MIPRFNRFSYQVMRWPLLALMYSIIGVELIVYVALRVFVRAMEMAVATPAHRELRRALRKAENYETWLECARALDASKGVALWQADLRSTRYNWPFVKDAIGRLRAGREHCDWRAVVMALRLCSRPNVGGIMTPQLFSATYTGAPKTVVTDFIEEVVASIQWLTKFALEERATQRPDNDITVDRFSCFATARELFAAARESYGRTVLSLSGGGSLGTYHFGVVRALWRQGLLPDILCGTSAGAIVAAFVCTRDDEELERDVMDDAALRTNLCCFDQTTIECLVSLFRTGSLYDGRRWMEQCRWFANDSDSGVHNMTFLEAYQRSHRKLAITVCAKGKRAPPVLLTHLTSPHVVIASAIVATAGVPALIKPMILLEKDPETGRVAPQPGGESYIDGSIVHDIPTVGLKEAFNARFVIASQVNPHIAPLLYHTQGSVGDPSRWSSPRVSEDSWRGGFILASIELFLKSDMQAKLQFLSDVDATPGWSGRVLTQNFLGTVTITPALRFRDYFEVFKNPDEQTFPRFLHEGALAAYQKIEMIRTRFAVERALVTLMRPHQPRVS</sequence>
<dbReference type="PANTHER" id="PTHR14226">
    <property type="entry name" value="NEUROPATHY TARGET ESTERASE/SWISS CHEESE D.MELANOGASTER"/>
    <property type="match status" value="1"/>
</dbReference>
<evidence type="ECO:0000256" key="2">
    <source>
        <dbReference type="ARBA" id="ARBA00022801"/>
    </source>
</evidence>
<dbReference type="Gene3D" id="3.40.1090.10">
    <property type="entry name" value="Cytosolic phospholipase A2 catalytic domain"/>
    <property type="match status" value="2"/>
</dbReference>
<protein>
    <recommendedName>
        <fullName evidence="7">PNPLA domain-containing protein</fullName>
    </recommendedName>
</protein>
<comment type="similarity">
    <text evidence="1">Belongs to the PLPL family.</text>
</comment>
<keyword evidence="3 5" id="KW-0442">Lipid degradation</keyword>
<dbReference type="PROSITE" id="PS51635">
    <property type="entry name" value="PNPLA"/>
    <property type="match status" value="1"/>
</dbReference>
<evidence type="ECO:0000256" key="4">
    <source>
        <dbReference type="ARBA" id="ARBA00023098"/>
    </source>
</evidence>
<dbReference type="InterPro" id="IPR021771">
    <property type="entry name" value="Triacylglycerol_lipase_N"/>
</dbReference>
<evidence type="ECO:0000313" key="8">
    <source>
        <dbReference type="EMBL" id="CAD8730587.1"/>
    </source>
</evidence>
<evidence type="ECO:0000256" key="6">
    <source>
        <dbReference type="SAM" id="Phobius"/>
    </source>
</evidence>
<keyword evidence="6" id="KW-0812">Transmembrane</keyword>
<dbReference type="GO" id="GO:0016042">
    <property type="term" value="P:lipid catabolic process"/>
    <property type="evidence" value="ECO:0007669"/>
    <property type="project" value="UniProtKB-UniRule"/>
</dbReference>
<keyword evidence="6" id="KW-1133">Transmembrane helix</keyword>
<keyword evidence="2 5" id="KW-0378">Hydrolase</keyword>
<dbReference type="GO" id="GO:0004806">
    <property type="term" value="F:triacylglycerol lipase activity"/>
    <property type="evidence" value="ECO:0007669"/>
    <property type="project" value="InterPro"/>
</dbReference>